<evidence type="ECO:0000256" key="2">
    <source>
        <dbReference type="ARBA" id="ARBA00023043"/>
    </source>
</evidence>
<evidence type="ECO:0000256" key="3">
    <source>
        <dbReference type="PROSITE-ProRule" id="PRU00023"/>
    </source>
</evidence>
<proteinExistence type="predicted"/>
<dbReference type="PROSITE" id="PS50297">
    <property type="entry name" value="ANK_REP_REGION"/>
    <property type="match status" value="2"/>
</dbReference>
<keyword evidence="2 3" id="KW-0040">ANK repeat</keyword>
<name>A0A6A7AZK1_9PLEO</name>
<evidence type="ECO:0000256" key="1">
    <source>
        <dbReference type="ARBA" id="ARBA00022737"/>
    </source>
</evidence>
<dbReference type="AlphaFoldDB" id="A0A6A7AZK1"/>
<reference evidence="4" key="1">
    <citation type="submission" date="2020-01" db="EMBL/GenBank/DDBJ databases">
        <authorList>
            <consortium name="DOE Joint Genome Institute"/>
            <person name="Haridas S."/>
            <person name="Albert R."/>
            <person name="Binder M."/>
            <person name="Bloem J."/>
            <person name="Labutti K."/>
            <person name="Salamov A."/>
            <person name="Andreopoulos B."/>
            <person name="Baker S.E."/>
            <person name="Barry K."/>
            <person name="Bills G."/>
            <person name="Bluhm B.H."/>
            <person name="Cannon C."/>
            <person name="Castanera R."/>
            <person name="Culley D.E."/>
            <person name="Daum C."/>
            <person name="Ezra D."/>
            <person name="Gonzalez J.B."/>
            <person name="Henrissat B."/>
            <person name="Kuo A."/>
            <person name="Liang C."/>
            <person name="Lipzen A."/>
            <person name="Lutzoni F."/>
            <person name="Magnuson J."/>
            <person name="Mondo S."/>
            <person name="Nolan M."/>
            <person name="Ohm R."/>
            <person name="Pangilinan J."/>
            <person name="Park H.-J."/>
            <person name="Ramirez L."/>
            <person name="Alfaro M."/>
            <person name="Sun H."/>
            <person name="Tritt A."/>
            <person name="Yoshinaga Y."/>
            <person name="Zwiers L.-H."/>
            <person name="Turgeon B.G."/>
            <person name="Goodwin S.B."/>
            <person name="Spatafora J.W."/>
            <person name="Crous P.W."/>
            <person name="Grigoriev I.V."/>
        </authorList>
    </citation>
    <scope>NUCLEOTIDE SEQUENCE</scope>
    <source>
        <strain evidence="4">IPT5</strain>
    </source>
</reference>
<dbReference type="Proteomes" id="UP000799423">
    <property type="component" value="Unassembled WGS sequence"/>
</dbReference>
<dbReference type="Gene3D" id="1.25.40.20">
    <property type="entry name" value="Ankyrin repeat-containing domain"/>
    <property type="match status" value="1"/>
</dbReference>
<dbReference type="OrthoDB" id="5369447at2759"/>
<evidence type="ECO:0000313" key="4">
    <source>
        <dbReference type="EMBL" id="KAF2848254.1"/>
    </source>
</evidence>
<sequence length="323" mass="35234">MAENNVSADGLFEACAAGDLASVQTLLRNPAYIAKALETEERIEDEELQIARRSLNLLTMFNKAAGAGSSDLIKCLLLFAHSHGVPYETLIRRDSICAAISSSNSVSVFRELYAVSPDVVNIDMGHPGTPLSQAVNGSRNAPRYTADRTALVRFLLDHGANPNQLQGPDRNGPGTCLRTAVQRSSLEVIELLIQHGAQIEQSGAMHQAAVNGRIDAMDLLLRCGANVNEQLWTNLEFSARSRTKFKKEQGIMSDVSDDSRPKWSHETPLHYSVLHRQVEATAWLVKNGADASITDSKEWSAKDMATTMDDKSILEALTSSVET</sequence>
<dbReference type="PANTHER" id="PTHR24171">
    <property type="entry name" value="ANKYRIN REPEAT DOMAIN-CONTAINING PROTEIN 39-RELATED"/>
    <property type="match status" value="1"/>
</dbReference>
<feature type="repeat" description="ANK" evidence="3">
    <location>
        <begin position="264"/>
        <end position="296"/>
    </location>
</feature>
<protein>
    <submittedName>
        <fullName evidence="4">Ankyrin</fullName>
    </submittedName>
</protein>
<dbReference type="Pfam" id="PF12796">
    <property type="entry name" value="Ank_2"/>
    <property type="match status" value="1"/>
</dbReference>
<dbReference type="SMART" id="SM00248">
    <property type="entry name" value="ANK"/>
    <property type="match status" value="3"/>
</dbReference>
<dbReference type="PROSITE" id="PS50088">
    <property type="entry name" value="ANK_REPEAT"/>
    <property type="match status" value="2"/>
</dbReference>
<accession>A0A6A7AZK1</accession>
<organism evidence="4 5">
    <name type="scientific">Plenodomus tracheiphilus IPT5</name>
    <dbReference type="NCBI Taxonomy" id="1408161"/>
    <lineage>
        <taxon>Eukaryota</taxon>
        <taxon>Fungi</taxon>
        <taxon>Dikarya</taxon>
        <taxon>Ascomycota</taxon>
        <taxon>Pezizomycotina</taxon>
        <taxon>Dothideomycetes</taxon>
        <taxon>Pleosporomycetidae</taxon>
        <taxon>Pleosporales</taxon>
        <taxon>Pleosporineae</taxon>
        <taxon>Leptosphaeriaceae</taxon>
        <taxon>Plenodomus</taxon>
    </lineage>
</organism>
<keyword evidence="1" id="KW-0677">Repeat</keyword>
<gene>
    <name evidence="4" type="ORF">T440DRAFT_470361</name>
</gene>
<evidence type="ECO:0000313" key="5">
    <source>
        <dbReference type="Proteomes" id="UP000799423"/>
    </source>
</evidence>
<dbReference type="SUPFAM" id="SSF48403">
    <property type="entry name" value="Ankyrin repeat"/>
    <property type="match status" value="1"/>
</dbReference>
<feature type="repeat" description="ANK" evidence="3">
    <location>
        <begin position="200"/>
        <end position="228"/>
    </location>
</feature>
<dbReference type="InterPro" id="IPR036770">
    <property type="entry name" value="Ankyrin_rpt-contain_sf"/>
</dbReference>
<dbReference type="Pfam" id="PF00023">
    <property type="entry name" value="Ank"/>
    <property type="match status" value="1"/>
</dbReference>
<dbReference type="InterPro" id="IPR002110">
    <property type="entry name" value="Ankyrin_rpt"/>
</dbReference>
<keyword evidence="5" id="KW-1185">Reference proteome</keyword>
<dbReference type="EMBL" id="MU006319">
    <property type="protein sequence ID" value="KAF2848254.1"/>
    <property type="molecule type" value="Genomic_DNA"/>
</dbReference>